<gene>
    <name evidence="2" type="ORF">ABN16_07680</name>
</gene>
<dbReference type="AlphaFoldDB" id="A0AAC8ZGL0"/>
<name>A0AAC8ZGL0_9LACO</name>
<dbReference type="EMBL" id="CP012033">
    <property type="protein sequence ID" value="AKP64888.1"/>
    <property type="molecule type" value="Genomic_DNA"/>
</dbReference>
<dbReference type="Pfam" id="PF01261">
    <property type="entry name" value="AP_endonuc_2"/>
    <property type="match status" value="1"/>
</dbReference>
<proteinExistence type="predicted"/>
<reference evidence="2 3" key="1">
    <citation type="submission" date="2015-07" db="EMBL/GenBank/DDBJ databases">
        <title>Lactobacillus korensis/26-25/ whole genome sequencing.</title>
        <authorList>
            <person name="Kim M.K."/>
            <person name="Im W.-T."/>
            <person name="Srinivasan S."/>
            <person name="Lee J.-J."/>
        </authorList>
    </citation>
    <scope>NUCLEOTIDE SEQUENCE [LARGE SCALE GENOMIC DNA]</scope>
    <source>
        <strain evidence="2 3">26-25</strain>
    </source>
</reference>
<dbReference type="RefSeq" id="WP_048734587.1">
    <property type="nucleotide sequence ID" value="NZ_CP012033.1"/>
</dbReference>
<dbReference type="InterPro" id="IPR013022">
    <property type="entry name" value="Xyl_isomerase-like_TIM-brl"/>
</dbReference>
<dbReference type="SUPFAM" id="SSF51658">
    <property type="entry name" value="Xylose isomerase-like"/>
    <property type="match status" value="1"/>
</dbReference>
<dbReference type="Gene3D" id="3.20.20.150">
    <property type="entry name" value="Divalent-metal-dependent TIM barrel enzymes"/>
    <property type="match status" value="1"/>
</dbReference>
<feature type="domain" description="Xylose isomerase-like TIM barrel" evidence="1">
    <location>
        <begin position="117"/>
        <end position="243"/>
    </location>
</feature>
<protein>
    <recommendedName>
        <fullName evidence="1">Xylose isomerase-like TIM barrel domain-containing protein</fullName>
    </recommendedName>
</protein>
<keyword evidence="3" id="KW-1185">Reference proteome</keyword>
<dbReference type="KEGG" id="lko:ABN16_07680"/>
<accession>A0AAC8ZGL0</accession>
<dbReference type="InterPro" id="IPR036237">
    <property type="entry name" value="Xyl_isomerase-like_sf"/>
</dbReference>
<evidence type="ECO:0000313" key="2">
    <source>
        <dbReference type="EMBL" id="AKP64888.1"/>
    </source>
</evidence>
<organism evidence="2 3">
    <name type="scientific">Levilactobacillus koreensis</name>
    <dbReference type="NCBI Taxonomy" id="637971"/>
    <lineage>
        <taxon>Bacteria</taxon>
        <taxon>Bacillati</taxon>
        <taxon>Bacillota</taxon>
        <taxon>Bacilli</taxon>
        <taxon>Lactobacillales</taxon>
        <taxon>Lactobacillaceae</taxon>
        <taxon>Levilactobacillus</taxon>
    </lineage>
</organism>
<dbReference type="Proteomes" id="UP000036000">
    <property type="component" value="Chromosome"/>
</dbReference>
<evidence type="ECO:0000259" key="1">
    <source>
        <dbReference type="Pfam" id="PF01261"/>
    </source>
</evidence>
<sequence length="247" mass="27382">MDKQDIVLNTLVFDQQHNDGEAQLSMLQRVVDFGIKQAEVRREFFTDPAAEAADIKDFVEKHQLKLFYSVPEKIFTDDGALNPELPTYFAEAKAMGVTSLKMNIGNFAAFNGDLVSALSLYADSGIEFNVENDQSTANGSSANILKFLEAVKAVNVDIKFVFDLGNWRFVNENELDAAKKLSDFTRYIHVKNDVLGGAKPNVVALDKGVIDWKAALKILPKGLPVALEYPATDDEIRHGIDLLVKNN</sequence>
<evidence type="ECO:0000313" key="3">
    <source>
        <dbReference type="Proteomes" id="UP000036000"/>
    </source>
</evidence>